<name>A0ABP8Q035_9GAMM</name>
<dbReference type="EMBL" id="BAABFC010000006">
    <property type="protein sequence ID" value="GAA4495498.1"/>
    <property type="molecule type" value="Genomic_DNA"/>
</dbReference>
<dbReference type="SUPFAM" id="SSF161098">
    <property type="entry name" value="MetI-like"/>
    <property type="match status" value="1"/>
</dbReference>
<evidence type="ECO:0000256" key="6">
    <source>
        <dbReference type="ARBA" id="ARBA00022970"/>
    </source>
</evidence>
<dbReference type="NCBIfam" id="TIGR01726">
    <property type="entry name" value="HEQRo_perm_3TM"/>
    <property type="match status" value="1"/>
</dbReference>
<dbReference type="PANTHER" id="PTHR30614">
    <property type="entry name" value="MEMBRANE COMPONENT OF AMINO ACID ABC TRANSPORTER"/>
    <property type="match status" value="1"/>
</dbReference>
<keyword evidence="5 9" id="KW-0812">Transmembrane</keyword>
<dbReference type="InterPro" id="IPR010065">
    <property type="entry name" value="AA_ABC_transptr_permease_3TM"/>
</dbReference>
<dbReference type="PROSITE" id="PS50928">
    <property type="entry name" value="ABC_TM1"/>
    <property type="match status" value="1"/>
</dbReference>
<evidence type="ECO:0000259" key="10">
    <source>
        <dbReference type="PROSITE" id="PS50928"/>
    </source>
</evidence>
<evidence type="ECO:0000256" key="9">
    <source>
        <dbReference type="RuleBase" id="RU363032"/>
    </source>
</evidence>
<dbReference type="Proteomes" id="UP001501321">
    <property type="component" value="Unassembled WGS sequence"/>
</dbReference>
<feature type="transmembrane region" description="Helical" evidence="9">
    <location>
        <begin position="153"/>
        <end position="180"/>
    </location>
</feature>
<evidence type="ECO:0000256" key="3">
    <source>
        <dbReference type="ARBA" id="ARBA00022448"/>
    </source>
</evidence>
<keyword evidence="6" id="KW-0029">Amino-acid transport</keyword>
<feature type="transmembrane region" description="Helical" evidence="9">
    <location>
        <begin position="192"/>
        <end position="220"/>
    </location>
</feature>
<feature type="transmembrane region" description="Helical" evidence="9">
    <location>
        <begin position="332"/>
        <end position="354"/>
    </location>
</feature>
<organism evidence="11 12">
    <name type="scientific">Pseudaeromonas paramecii</name>
    <dbReference type="NCBI Taxonomy" id="2138166"/>
    <lineage>
        <taxon>Bacteria</taxon>
        <taxon>Pseudomonadati</taxon>
        <taxon>Pseudomonadota</taxon>
        <taxon>Gammaproteobacteria</taxon>
        <taxon>Aeromonadales</taxon>
        <taxon>Aeromonadaceae</taxon>
        <taxon>Pseudaeromonas</taxon>
    </lineage>
</organism>
<dbReference type="InterPro" id="IPR043429">
    <property type="entry name" value="ArtM/GltK/GlnP/TcyL/YhdX-like"/>
</dbReference>
<evidence type="ECO:0000256" key="2">
    <source>
        <dbReference type="ARBA" id="ARBA00010072"/>
    </source>
</evidence>
<dbReference type="InterPro" id="IPR035906">
    <property type="entry name" value="MetI-like_sf"/>
</dbReference>
<evidence type="ECO:0000256" key="8">
    <source>
        <dbReference type="ARBA" id="ARBA00023136"/>
    </source>
</evidence>
<evidence type="ECO:0000256" key="5">
    <source>
        <dbReference type="ARBA" id="ARBA00022692"/>
    </source>
</evidence>
<sequence length="364" mass="40521">MAVFDTIDAKPAPGRQGGLVSWLRRNLFSSWTNGILTLVLLYLVVPSLWHLIQWSLIQADWVGSSREACESGGACWVFINTRFSQFIYGFYPEAERWRVDIVFAVSALLVAALLYPKTPAKGWIALFFFVPFPLLVLWLLHGGLGLTVVDTHYWGGLMLTLLLATVGICGALPLGILLALGRRSKMPVIHSLCVVFIEFWRAVPLITVLFMASVMLPLFLSAEVELDKLLRAVIGIVLFQSSYIAEVIRGGMQAIPKGQYEAGESLALSYWKSMALIILPQALKITIPSLVNTFIDLFKDTSLVTIIGLFDLLAVGKAGLADPNWLGYSVEAYVFIGLIYWIFCFGMSRYSLFLEQKLHTGHKH</sequence>
<evidence type="ECO:0000256" key="7">
    <source>
        <dbReference type="ARBA" id="ARBA00022989"/>
    </source>
</evidence>
<proteinExistence type="inferred from homology"/>
<feature type="transmembrane region" description="Helical" evidence="9">
    <location>
        <begin position="97"/>
        <end position="115"/>
    </location>
</feature>
<keyword evidence="7 9" id="KW-1133">Transmembrane helix</keyword>
<evidence type="ECO:0000313" key="11">
    <source>
        <dbReference type="EMBL" id="GAA4495498.1"/>
    </source>
</evidence>
<accession>A0ABP8Q035</accession>
<keyword evidence="3 9" id="KW-0813">Transport</keyword>
<feature type="domain" description="ABC transmembrane type-1" evidence="10">
    <location>
        <begin position="157"/>
        <end position="351"/>
    </location>
</feature>
<comment type="caution">
    <text evidence="11">The sequence shown here is derived from an EMBL/GenBank/DDBJ whole genome shotgun (WGS) entry which is preliminary data.</text>
</comment>
<protein>
    <submittedName>
        <fullName evidence="11">Amino acid ABC transporter permease</fullName>
    </submittedName>
</protein>
<feature type="transmembrane region" description="Helical" evidence="9">
    <location>
        <begin position="31"/>
        <end position="52"/>
    </location>
</feature>
<dbReference type="PANTHER" id="PTHR30614:SF41">
    <property type="entry name" value="INNER MEMBRANE AMINO-ACID ABC TRANSPORTER PERMEASE PROTEIN YHDY"/>
    <property type="match status" value="1"/>
</dbReference>
<reference evidence="12" key="1">
    <citation type="journal article" date="2019" name="Int. J. Syst. Evol. Microbiol.">
        <title>The Global Catalogue of Microorganisms (GCM) 10K type strain sequencing project: providing services to taxonomists for standard genome sequencing and annotation.</title>
        <authorList>
            <consortium name="The Broad Institute Genomics Platform"/>
            <consortium name="The Broad Institute Genome Sequencing Center for Infectious Disease"/>
            <person name="Wu L."/>
            <person name="Ma J."/>
        </authorList>
    </citation>
    <scope>NUCLEOTIDE SEQUENCE [LARGE SCALE GENOMIC DNA]</scope>
    <source>
        <strain evidence="12">JCM 32226</strain>
    </source>
</reference>
<feature type="transmembrane region" description="Helical" evidence="9">
    <location>
        <begin position="122"/>
        <end position="141"/>
    </location>
</feature>
<keyword evidence="4" id="KW-1003">Cell membrane</keyword>
<evidence type="ECO:0000256" key="1">
    <source>
        <dbReference type="ARBA" id="ARBA00004429"/>
    </source>
</evidence>
<feature type="transmembrane region" description="Helical" evidence="9">
    <location>
        <begin position="303"/>
        <end position="320"/>
    </location>
</feature>
<dbReference type="Pfam" id="PF00528">
    <property type="entry name" value="BPD_transp_1"/>
    <property type="match status" value="1"/>
</dbReference>
<comment type="similarity">
    <text evidence="2">Belongs to the binding-protein-dependent transport system permease family. HisMQ subfamily.</text>
</comment>
<dbReference type="RefSeq" id="WP_345010475.1">
    <property type="nucleotide sequence ID" value="NZ_BAABFC010000006.1"/>
</dbReference>
<gene>
    <name evidence="11" type="ORF">GCM10023095_08840</name>
</gene>
<feature type="transmembrane region" description="Helical" evidence="9">
    <location>
        <begin position="270"/>
        <end position="291"/>
    </location>
</feature>
<comment type="subcellular location">
    <subcellularLocation>
        <location evidence="1">Cell inner membrane</location>
        <topology evidence="1">Multi-pass membrane protein</topology>
    </subcellularLocation>
    <subcellularLocation>
        <location evidence="9">Cell membrane</location>
        <topology evidence="9">Multi-pass membrane protein</topology>
    </subcellularLocation>
</comment>
<dbReference type="Gene3D" id="1.10.3720.10">
    <property type="entry name" value="MetI-like"/>
    <property type="match status" value="1"/>
</dbReference>
<keyword evidence="8 9" id="KW-0472">Membrane</keyword>
<keyword evidence="12" id="KW-1185">Reference proteome</keyword>
<dbReference type="CDD" id="cd06261">
    <property type="entry name" value="TM_PBP2"/>
    <property type="match status" value="1"/>
</dbReference>
<evidence type="ECO:0000313" key="12">
    <source>
        <dbReference type="Proteomes" id="UP001501321"/>
    </source>
</evidence>
<dbReference type="InterPro" id="IPR000515">
    <property type="entry name" value="MetI-like"/>
</dbReference>
<evidence type="ECO:0000256" key="4">
    <source>
        <dbReference type="ARBA" id="ARBA00022475"/>
    </source>
</evidence>